<dbReference type="Pfam" id="PF18064">
    <property type="entry name" value="CB_ParB_C"/>
    <property type="match status" value="1"/>
</dbReference>
<evidence type="ECO:0000313" key="4">
    <source>
        <dbReference type="Proteomes" id="UP001524318"/>
    </source>
</evidence>
<accession>A0ABT1LU87</accession>
<feature type="region of interest" description="Disordered" evidence="1">
    <location>
        <begin position="54"/>
        <end position="93"/>
    </location>
</feature>
<dbReference type="EMBL" id="JANCLV010000025">
    <property type="protein sequence ID" value="MCP9002030.1"/>
    <property type="molecule type" value="Genomic_DNA"/>
</dbReference>
<gene>
    <name evidence="3" type="ORF">NFC73_20205</name>
</gene>
<dbReference type="Gene3D" id="6.10.180.30">
    <property type="match status" value="1"/>
</dbReference>
<feature type="domain" description="ParB-like C-terminal" evidence="2">
    <location>
        <begin position="17"/>
        <end position="61"/>
    </location>
</feature>
<sequence>MTKPTSHITPYFTQAQADQVRAALQAAGPLEGYASLSDLVVAATMREVKRLQRKHNGGRKWDGVPAGSMRPGRRTRVETAASEDRAGALAMPE</sequence>
<keyword evidence="4" id="KW-1185">Reference proteome</keyword>
<comment type="caution">
    <text evidence="3">The sequence shown here is derived from an EMBL/GenBank/DDBJ whole genome shotgun (WGS) entry which is preliminary data.</text>
</comment>
<proteinExistence type="predicted"/>
<name>A0ABT1LU87_9MICC</name>
<evidence type="ECO:0000256" key="1">
    <source>
        <dbReference type="SAM" id="MobiDB-lite"/>
    </source>
</evidence>
<dbReference type="InterPro" id="IPR040851">
    <property type="entry name" value="ParB-like_C"/>
</dbReference>
<dbReference type="Proteomes" id="UP001524318">
    <property type="component" value="Unassembled WGS sequence"/>
</dbReference>
<evidence type="ECO:0000259" key="2">
    <source>
        <dbReference type="Pfam" id="PF18064"/>
    </source>
</evidence>
<organism evidence="3 4">
    <name type="scientific">Pseudarthrobacter humi</name>
    <dbReference type="NCBI Taxonomy" id="2952523"/>
    <lineage>
        <taxon>Bacteria</taxon>
        <taxon>Bacillati</taxon>
        <taxon>Actinomycetota</taxon>
        <taxon>Actinomycetes</taxon>
        <taxon>Micrococcales</taxon>
        <taxon>Micrococcaceae</taxon>
        <taxon>Pseudarthrobacter</taxon>
    </lineage>
</organism>
<protein>
    <recommendedName>
        <fullName evidence="2">ParB-like C-terminal domain-containing protein</fullName>
    </recommendedName>
</protein>
<reference evidence="3 4" key="1">
    <citation type="submission" date="2022-06" db="EMBL/GenBank/DDBJ databases">
        <title>Pseudarthrobacter sp. strain RMG13 Genome sequencing and assembly.</title>
        <authorList>
            <person name="Kim I."/>
        </authorList>
    </citation>
    <scope>NUCLEOTIDE SEQUENCE [LARGE SCALE GENOMIC DNA]</scope>
    <source>
        <strain evidence="3 4">RMG13</strain>
    </source>
</reference>
<dbReference type="RefSeq" id="WP_254753186.1">
    <property type="nucleotide sequence ID" value="NZ_JANCLV010000025.1"/>
</dbReference>
<evidence type="ECO:0000313" key="3">
    <source>
        <dbReference type="EMBL" id="MCP9002030.1"/>
    </source>
</evidence>